<evidence type="ECO:0000313" key="3">
    <source>
        <dbReference type="Proteomes" id="UP000230161"/>
    </source>
</evidence>
<keyword evidence="1" id="KW-1133">Transmembrane helix</keyword>
<comment type="caution">
    <text evidence="2">The sequence shown here is derived from an EMBL/GenBank/DDBJ whole genome shotgun (WGS) entry which is preliminary data.</text>
</comment>
<evidence type="ECO:0008006" key="4">
    <source>
        <dbReference type="Google" id="ProtNLM"/>
    </source>
</evidence>
<gene>
    <name evidence="2" type="ORF">CLV54_2717</name>
</gene>
<feature type="transmembrane region" description="Helical" evidence="1">
    <location>
        <begin position="91"/>
        <end position="108"/>
    </location>
</feature>
<feature type="transmembrane region" description="Helical" evidence="1">
    <location>
        <begin position="7"/>
        <end position="28"/>
    </location>
</feature>
<feature type="transmembrane region" description="Helical" evidence="1">
    <location>
        <begin position="136"/>
        <end position="158"/>
    </location>
</feature>
<dbReference type="RefSeq" id="WP_100345461.1">
    <property type="nucleotide sequence ID" value="NZ_PGFB01000004.1"/>
</dbReference>
<organism evidence="2 3">
    <name type="scientific">Compostimonas suwonensis</name>
    <dbReference type="NCBI Taxonomy" id="1048394"/>
    <lineage>
        <taxon>Bacteria</taxon>
        <taxon>Bacillati</taxon>
        <taxon>Actinomycetota</taxon>
        <taxon>Actinomycetes</taxon>
        <taxon>Micrococcales</taxon>
        <taxon>Microbacteriaceae</taxon>
        <taxon>Compostimonas</taxon>
    </lineage>
</organism>
<proteinExistence type="predicted"/>
<protein>
    <recommendedName>
        <fullName evidence="4">Signal transduction histidine kinase</fullName>
    </recommendedName>
</protein>
<dbReference type="OrthoDB" id="5082313at2"/>
<evidence type="ECO:0000256" key="1">
    <source>
        <dbReference type="SAM" id="Phobius"/>
    </source>
</evidence>
<reference evidence="2 3" key="1">
    <citation type="submission" date="2017-11" db="EMBL/GenBank/DDBJ databases">
        <title>Genomic Encyclopedia of Archaeal and Bacterial Type Strains, Phase II (KMG-II): From Individual Species to Whole Genera.</title>
        <authorList>
            <person name="Goeker M."/>
        </authorList>
    </citation>
    <scope>NUCLEOTIDE SEQUENCE [LARGE SCALE GENOMIC DNA]</scope>
    <source>
        <strain evidence="2 3">DSM 25625</strain>
    </source>
</reference>
<feature type="transmembrane region" description="Helical" evidence="1">
    <location>
        <begin position="60"/>
        <end position="79"/>
    </location>
</feature>
<sequence>MIAVPRALILGLGALFSAYHIVLGLYSIQTPDSPYPALVAMVVYAVATTLSLWPSSPLRMSLWLAAFNVAVAVALPLLVTSQLDSSVTDGYATWEVAAVGTLMTITAIRRRQSFAWAGIVLLSVQTWVWAGPLALVSIGVLGSAVWVGTAHVLTRALAKAARDTRQFALAEREAAEWQAAQEAHVNERQWRLEQTDRMAAPMLRRIALSGGNLSEAERQECRYLEAAIRDEIRGRSLLNDDVRREIMAARRRGTVVTLLDEGGLDELEGEQRDRVLGRLAHAIHDTQTEKIIARTVQGDSPVAITVVGLSTVDEGNASALGQDDSEDEVDLWLEIPR</sequence>
<keyword evidence="3" id="KW-1185">Reference proteome</keyword>
<dbReference type="AlphaFoldDB" id="A0A2M9BV00"/>
<feature type="transmembrane region" description="Helical" evidence="1">
    <location>
        <begin position="34"/>
        <end position="53"/>
    </location>
</feature>
<dbReference type="Proteomes" id="UP000230161">
    <property type="component" value="Unassembled WGS sequence"/>
</dbReference>
<keyword evidence="1" id="KW-0472">Membrane</keyword>
<dbReference type="EMBL" id="PGFB01000004">
    <property type="protein sequence ID" value="PJJ61767.1"/>
    <property type="molecule type" value="Genomic_DNA"/>
</dbReference>
<accession>A0A2M9BV00</accession>
<keyword evidence="1" id="KW-0812">Transmembrane</keyword>
<evidence type="ECO:0000313" key="2">
    <source>
        <dbReference type="EMBL" id="PJJ61767.1"/>
    </source>
</evidence>
<name>A0A2M9BV00_9MICO</name>